<feature type="domain" description="EF-hand" evidence="5">
    <location>
        <begin position="185"/>
        <end position="220"/>
    </location>
</feature>
<dbReference type="InterPro" id="IPR002048">
    <property type="entry name" value="EF_hand_dom"/>
</dbReference>
<protein>
    <recommendedName>
        <fullName evidence="5">EF-hand domain-containing protein</fullName>
    </recommendedName>
</protein>
<dbReference type="SUPFAM" id="SSF47473">
    <property type="entry name" value="EF-hand"/>
    <property type="match status" value="2"/>
</dbReference>
<dbReference type="AlphaFoldDB" id="A0A1R2C3Z0"/>
<dbReference type="CDD" id="cd00051">
    <property type="entry name" value="EFh"/>
    <property type="match status" value="2"/>
</dbReference>
<dbReference type="Pfam" id="PF13499">
    <property type="entry name" value="EF-hand_7"/>
    <property type="match status" value="2"/>
</dbReference>
<sequence length="665" mass="76738">MLSIETESKLAEIFLQISHSEHSVEKCRNNLSSNANFDPYSTFKGVDNFGIGSFSSTEILTLMNKHNFFTSTDEAYLSIKQYNSNQNGRLNIDEFFSLVLPSTNPILKNKAISYRGCFTQEIEFLFVHLIQSEIIFHRNTENSKRALILCQDFTTHIGFRTIDLKNNGFIDRRSLQGFLCRYRSTNEEDIDAIFRRLDNDGDDVLNYQEFAEAIMPSQTSVIRGYRKIIDLDSYAQIDRLYQNATSRISYRKSSPLRNLNLKESMSSGCLQKSFADSSPFVYALSTKSNYRDLRSAEQPLRNFSPLRSSPLQSSRGPTGYYYDSGYKTSSPLRATNLINTNRIYTPYRASSPITQTNPTINNQNHHLNLNLPSSNSNDTQNTSNRKSTTEHSNHNSSKTKNSSRKSSPNRISKTSLSNHNTSKTKNSSKSKTSANKVSIEEKELVNWFKEEIKISRNIETMKNELAFKHDFNLIDAFRMFDTHNYGSITLADFEATFHSLSFNAAKEDLYLLIKHFSHLQNNRINLADFSVIFLPKQEEYAYILKNRLSSNPSVNRFHVFSNETIELFLSIFRLVLDFESLAERVRQRLSRIPNFSFHQAFITIDKDRNGYITIDEFQLLLQNHGIIATSKDLQNLLHIYDKNRDGKISYNEFVKEVTPKSPRRY</sequence>
<evidence type="ECO:0000313" key="7">
    <source>
        <dbReference type="Proteomes" id="UP000187209"/>
    </source>
</evidence>
<evidence type="ECO:0000256" key="3">
    <source>
        <dbReference type="ARBA" id="ARBA00022837"/>
    </source>
</evidence>
<dbReference type="InterPro" id="IPR018247">
    <property type="entry name" value="EF_Hand_1_Ca_BS"/>
</dbReference>
<dbReference type="Proteomes" id="UP000187209">
    <property type="component" value="Unassembled WGS sequence"/>
</dbReference>
<accession>A0A1R2C3Z0</accession>
<keyword evidence="7" id="KW-1185">Reference proteome</keyword>
<feature type="compositionally biased region" description="Low complexity" evidence="4">
    <location>
        <begin position="352"/>
        <end position="384"/>
    </location>
</feature>
<feature type="region of interest" description="Disordered" evidence="4">
    <location>
        <begin position="301"/>
        <end position="322"/>
    </location>
</feature>
<feature type="domain" description="EF-hand" evidence="5">
    <location>
        <begin position="628"/>
        <end position="663"/>
    </location>
</feature>
<dbReference type="PANTHER" id="PTHR34524">
    <property type="entry name" value="CALCYPHOSIN"/>
    <property type="match status" value="1"/>
</dbReference>
<dbReference type="GO" id="GO:0005509">
    <property type="term" value="F:calcium ion binding"/>
    <property type="evidence" value="ECO:0007669"/>
    <property type="project" value="InterPro"/>
</dbReference>
<dbReference type="InterPro" id="IPR011992">
    <property type="entry name" value="EF-hand-dom_pair"/>
</dbReference>
<feature type="region of interest" description="Disordered" evidence="4">
    <location>
        <begin position="349"/>
        <end position="436"/>
    </location>
</feature>
<dbReference type="PROSITE" id="PS50222">
    <property type="entry name" value="EF_HAND_2"/>
    <property type="match status" value="3"/>
</dbReference>
<dbReference type="OrthoDB" id="311026at2759"/>
<comment type="caution">
    <text evidence="6">The sequence shown here is derived from an EMBL/GenBank/DDBJ whole genome shotgun (WGS) entry which is preliminary data.</text>
</comment>
<dbReference type="EMBL" id="MPUH01000293">
    <property type="protein sequence ID" value="OMJ83748.1"/>
    <property type="molecule type" value="Genomic_DNA"/>
</dbReference>
<name>A0A1R2C3Z0_9CILI</name>
<evidence type="ECO:0000259" key="5">
    <source>
        <dbReference type="PROSITE" id="PS50222"/>
    </source>
</evidence>
<dbReference type="Gene3D" id="1.10.238.10">
    <property type="entry name" value="EF-hand"/>
    <property type="match status" value="3"/>
</dbReference>
<keyword evidence="2" id="KW-0677">Repeat</keyword>
<reference evidence="6 7" key="1">
    <citation type="submission" date="2016-11" db="EMBL/GenBank/DDBJ databases">
        <title>The macronuclear genome of Stentor coeruleus: a giant cell with tiny introns.</title>
        <authorList>
            <person name="Slabodnick M."/>
            <person name="Ruby J.G."/>
            <person name="Reiff S.B."/>
            <person name="Swart E.C."/>
            <person name="Gosai S."/>
            <person name="Prabakaran S."/>
            <person name="Witkowska E."/>
            <person name="Larue G.E."/>
            <person name="Fisher S."/>
            <person name="Freeman R.M."/>
            <person name="Gunawardena J."/>
            <person name="Chu W."/>
            <person name="Stover N.A."/>
            <person name="Gregory B.D."/>
            <person name="Nowacki M."/>
            <person name="Derisi J."/>
            <person name="Roy S.W."/>
            <person name="Marshall W.F."/>
            <person name="Sood P."/>
        </authorList>
    </citation>
    <scope>NUCLEOTIDE SEQUENCE [LARGE SCALE GENOMIC DNA]</scope>
    <source>
        <strain evidence="6">WM001</strain>
    </source>
</reference>
<dbReference type="SMART" id="SM00054">
    <property type="entry name" value="EFh"/>
    <property type="match status" value="4"/>
</dbReference>
<keyword evidence="1" id="KW-0479">Metal-binding</keyword>
<evidence type="ECO:0000256" key="1">
    <source>
        <dbReference type="ARBA" id="ARBA00022723"/>
    </source>
</evidence>
<dbReference type="InterPro" id="IPR051581">
    <property type="entry name" value="Ca-bind"/>
</dbReference>
<feature type="compositionally biased region" description="Low complexity" evidence="4">
    <location>
        <begin position="394"/>
        <end position="436"/>
    </location>
</feature>
<gene>
    <name evidence="6" type="ORF">SteCoe_15290</name>
</gene>
<keyword evidence="3" id="KW-0106">Calcium</keyword>
<feature type="compositionally biased region" description="Low complexity" evidence="4">
    <location>
        <begin position="304"/>
        <end position="315"/>
    </location>
</feature>
<evidence type="ECO:0000256" key="2">
    <source>
        <dbReference type="ARBA" id="ARBA00022737"/>
    </source>
</evidence>
<feature type="domain" description="EF-hand" evidence="5">
    <location>
        <begin position="592"/>
        <end position="627"/>
    </location>
</feature>
<evidence type="ECO:0000256" key="4">
    <source>
        <dbReference type="SAM" id="MobiDB-lite"/>
    </source>
</evidence>
<dbReference type="PROSITE" id="PS00018">
    <property type="entry name" value="EF_HAND_1"/>
    <property type="match status" value="3"/>
</dbReference>
<dbReference type="PANTHER" id="PTHR34524:SF6">
    <property type="entry name" value="CALCYPHOSINE LIKE"/>
    <property type="match status" value="1"/>
</dbReference>
<organism evidence="6 7">
    <name type="scientific">Stentor coeruleus</name>
    <dbReference type="NCBI Taxonomy" id="5963"/>
    <lineage>
        <taxon>Eukaryota</taxon>
        <taxon>Sar</taxon>
        <taxon>Alveolata</taxon>
        <taxon>Ciliophora</taxon>
        <taxon>Postciliodesmatophora</taxon>
        <taxon>Heterotrichea</taxon>
        <taxon>Heterotrichida</taxon>
        <taxon>Stentoridae</taxon>
        <taxon>Stentor</taxon>
    </lineage>
</organism>
<evidence type="ECO:0000313" key="6">
    <source>
        <dbReference type="EMBL" id="OMJ83748.1"/>
    </source>
</evidence>
<proteinExistence type="predicted"/>